<name>A0A5N5QAU1_9AGAM</name>
<proteinExistence type="predicted"/>
<reference evidence="4 5" key="1">
    <citation type="journal article" date="2019" name="Fungal Biol. Biotechnol.">
        <title>Draft genome sequence of fastidious pathogen Ceratobasidium theobromae, which causes vascular-streak dieback in Theobroma cacao.</title>
        <authorList>
            <person name="Ali S.S."/>
            <person name="Asman A."/>
            <person name="Shao J."/>
            <person name="Firmansyah A.P."/>
            <person name="Susilo A.W."/>
            <person name="Rosmana A."/>
            <person name="McMahon P."/>
            <person name="Junaid M."/>
            <person name="Guest D."/>
            <person name="Kheng T.Y."/>
            <person name="Meinhardt L.W."/>
            <person name="Bailey B.A."/>
        </authorList>
    </citation>
    <scope>NUCLEOTIDE SEQUENCE [LARGE SCALE GENOMIC DNA]</scope>
    <source>
        <strain evidence="4 5">CT2</strain>
    </source>
</reference>
<evidence type="ECO:0000313" key="5">
    <source>
        <dbReference type="Proteomes" id="UP000383932"/>
    </source>
</evidence>
<evidence type="ECO:0000256" key="2">
    <source>
        <dbReference type="SAM" id="Phobius"/>
    </source>
</evidence>
<keyword evidence="2" id="KW-0472">Membrane</keyword>
<organism evidence="4 5">
    <name type="scientific">Ceratobasidium theobromae</name>
    <dbReference type="NCBI Taxonomy" id="1582974"/>
    <lineage>
        <taxon>Eukaryota</taxon>
        <taxon>Fungi</taxon>
        <taxon>Dikarya</taxon>
        <taxon>Basidiomycota</taxon>
        <taxon>Agaricomycotina</taxon>
        <taxon>Agaricomycetes</taxon>
        <taxon>Cantharellales</taxon>
        <taxon>Ceratobasidiaceae</taxon>
        <taxon>Ceratobasidium</taxon>
    </lineage>
</organism>
<evidence type="ECO:0000256" key="1">
    <source>
        <dbReference type="SAM" id="MobiDB-lite"/>
    </source>
</evidence>
<dbReference type="Proteomes" id="UP000383932">
    <property type="component" value="Unassembled WGS sequence"/>
</dbReference>
<feature type="region of interest" description="Disordered" evidence="1">
    <location>
        <begin position="272"/>
        <end position="295"/>
    </location>
</feature>
<keyword evidence="2" id="KW-0812">Transmembrane</keyword>
<accession>A0A5N5QAU1</accession>
<gene>
    <name evidence="4" type="ORF">CTheo_7937</name>
</gene>
<dbReference type="AlphaFoldDB" id="A0A5N5QAU1"/>
<evidence type="ECO:0008006" key="6">
    <source>
        <dbReference type="Google" id="ProtNLM"/>
    </source>
</evidence>
<feature type="signal peptide" evidence="3">
    <location>
        <begin position="1"/>
        <end position="20"/>
    </location>
</feature>
<keyword evidence="2" id="KW-1133">Transmembrane helix</keyword>
<comment type="caution">
    <text evidence="4">The sequence shown here is derived from an EMBL/GenBank/DDBJ whole genome shotgun (WGS) entry which is preliminary data.</text>
</comment>
<evidence type="ECO:0000256" key="3">
    <source>
        <dbReference type="SAM" id="SignalP"/>
    </source>
</evidence>
<dbReference type="OrthoDB" id="3245612at2759"/>
<feature type="transmembrane region" description="Helical" evidence="2">
    <location>
        <begin position="72"/>
        <end position="96"/>
    </location>
</feature>
<sequence>MFYNALVLVYMLLAAFPCIGQEERAAVEMLFELALTFNVELGQIVLTREQYEQAQEFLQQFLILSARHNLNIFVILQTIVYPLMSNLSVGIVFILYEVPFSSTFQHVDRMEVYATEQEARQLLNLSLNRLQAAVDAWVCENSELAFLKSVTPALVDQHTHNLMAREHGDTWWNTTCQSNSRSSQDPTQSTPLTESNLRRHRMLQRPQLLTNFMNASPNYANLESPTSALSPFSPSSAAGRPPTQRTTGSRPGEMPTWTRRFGVYSSPEVFSNSIPSFGPGTPQDASPRESWGYQYSSDRRDDYMSPWGDAVSDDQPADDDDQISVDVFERTNIKSRKAKKATLGRKLVRRLKAALSAIHL</sequence>
<feature type="chain" id="PRO_5024274927" description="Transmembrane protein" evidence="3">
    <location>
        <begin position="21"/>
        <end position="360"/>
    </location>
</feature>
<feature type="compositionally biased region" description="Polar residues" evidence="1">
    <location>
        <begin position="176"/>
        <end position="195"/>
    </location>
</feature>
<protein>
    <recommendedName>
        <fullName evidence="6">Transmembrane protein</fullName>
    </recommendedName>
</protein>
<feature type="region of interest" description="Disordered" evidence="1">
    <location>
        <begin position="176"/>
        <end position="199"/>
    </location>
</feature>
<feature type="compositionally biased region" description="Low complexity" evidence="1">
    <location>
        <begin position="224"/>
        <end position="238"/>
    </location>
</feature>
<dbReference type="EMBL" id="SSOP01000406">
    <property type="protein sequence ID" value="KAB5588623.1"/>
    <property type="molecule type" value="Genomic_DNA"/>
</dbReference>
<evidence type="ECO:0000313" key="4">
    <source>
        <dbReference type="EMBL" id="KAB5588623.1"/>
    </source>
</evidence>
<keyword evidence="3" id="KW-0732">Signal</keyword>
<keyword evidence="5" id="KW-1185">Reference proteome</keyword>
<feature type="region of interest" description="Disordered" evidence="1">
    <location>
        <begin position="220"/>
        <end position="258"/>
    </location>
</feature>